<dbReference type="AlphaFoldDB" id="A0A7I0HSH2"/>
<dbReference type="EMBL" id="RQFT01000008">
    <property type="protein sequence ID" value="TGL06631.1"/>
    <property type="molecule type" value="Genomic_DNA"/>
</dbReference>
<gene>
    <name evidence="1" type="ORF">EHQ43_09490</name>
</gene>
<comment type="caution">
    <text evidence="1">The sequence shown here is derived from an EMBL/GenBank/DDBJ whole genome shotgun (WGS) entry which is preliminary data.</text>
</comment>
<name>A0A7I0HSH2_9LEPT</name>
<organism evidence="1 2">
    <name type="scientific">Leptospira bouyouniensis</name>
    <dbReference type="NCBI Taxonomy" id="2484911"/>
    <lineage>
        <taxon>Bacteria</taxon>
        <taxon>Pseudomonadati</taxon>
        <taxon>Spirochaetota</taxon>
        <taxon>Spirochaetia</taxon>
        <taxon>Leptospirales</taxon>
        <taxon>Leptospiraceae</taxon>
        <taxon>Leptospira</taxon>
    </lineage>
</organism>
<reference evidence="1 2" key="1">
    <citation type="journal article" date="2019" name="PLoS Negl. Trop. Dis.">
        <title>Revisiting the worldwide diversity of Leptospira species in the environment.</title>
        <authorList>
            <person name="Vincent A.T."/>
            <person name="Schiettekatte O."/>
            <person name="Bourhy P."/>
            <person name="Veyrier F.J."/>
            <person name="Picardeau M."/>
        </authorList>
    </citation>
    <scope>NUCLEOTIDE SEQUENCE [LARGE SCALE GENOMIC DNA]</scope>
    <source>
        <strain evidence="1 2">201800273</strain>
    </source>
</reference>
<dbReference type="RefSeq" id="WP_135771002.1">
    <property type="nucleotide sequence ID" value="NZ_RQFT01000008.1"/>
</dbReference>
<dbReference type="Proteomes" id="UP000297641">
    <property type="component" value="Unassembled WGS sequence"/>
</dbReference>
<evidence type="ECO:0000313" key="1">
    <source>
        <dbReference type="EMBL" id="TGL06631.1"/>
    </source>
</evidence>
<sequence>MFWISLILVSLFFVFYWLWPKNELGNTEKYSNEFNPYETQTIRKKNVTVEKVVYFEAGMSKLVDNEILNLKRWFTPDSLQSLDSVLLIGSADSSGNLAANRKLVKERIQAIRKILVSFGITPEKISTLPLEPVHGRSAKEREKFRSVQIKLNFLG</sequence>
<evidence type="ECO:0008006" key="3">
    <source>
        <dbReference type="Google" id="ProtNLM"/>
    </source>
</evidence>
<protein>
    <recommendedName>
        <fullName evidence="3">Cell envelope biogenesis protein OmpA</fullName>
    </recommendedName>
</protein>
<evidence type="ECO:0000313" key="2">
    <source>
        <dbReference type="Proteomes" id="UP000297641"/>
    </source>
</evidence>
<dbReference type="SUPFAM" id="SSF103088">
    <property type="entry name" value="OmpA-like"/>
    <property type="match status" value="1"/>
</dbReference>
<dbReference type="InterPro" id="IPR036737">
    <property type="entry name" value="OmpA-like_sf"/>
</dbReference>
<accession>A0A7I0HSH2</accession>
<dbReference type="Gene3D" id="3.30.1330.60">
    <property type="entry name" value="OmpA-like domain"/>
    <property type="match status" value="1"/>
</dbReference>
<proteinExistence type="predicted"/>